<evidence type="ECO:0000313" key="4">
    <source>
        <dbReference type="Proteomes" id="UP000016412"/>
    </source>
</evidence>
<dbReference type="STRING" id="1125725.HMPREF1325_0628"/>
<accession>U2MSZ3</accession>
<dbReference type="PATRIC" id="fig|1125725.3.peg.2119"/>
<comment type="caution">
    <text evidence="2">The sequence shown here is derived from an EMBL/GenBank/DDBJ whole genome shotgun (WGS) entry which is preliminary data.</text>
</comment>
<gene>
    <name evidence="3" type="ORF">HMPREF0860_2448</name>
    <name evidence="2" type="ORF">HMPREF1325_0628</name>
</gene>
<evidence type="ECO:0000313" key="5">
    <source>
        <dbReference type="Proteomes" id="UP000016646"/>
    </source>
</evidence>
<reference evidence="4 5" key="1">
    <citation type="submission" date="2013-08" db="EMBL/GenBank/DDBJ databases">
        <authorList>
            <person name="Durkin A.S."/>
            <person name="Haft D.R."/>
            <person name="McCorrison J."/>
            <person name="Torralba M."/>
            <person name="Gillis M."/>
            <person name="Haft D.H."/>
            <person name="Methe B."/>
            <person name="Sutton G."/>
            <person name="Nelson K.E."/>
        </authorList>
    </citation>
    <scope>NUCLEOTIDE SEQUENCE [LARGE SCALE GENOMIC DNA]</scope>
    <source>
        <strain evidence="3 5">ATCC 35536</strain>
        <strain evidence="2 4">VPI DR56BR1116</strain>
    </source>
</reference>
<dbReference type="Proteomes" id="UP000016646">
    <property type="component" value="Unassembled WGS sequence"/>
</dbReference>
<protein>
    <submittedName>
        <fullName evidence="2 3">Lipoprotein</fullName>
    </submittedName>
</protein>
<evidence type="ECO:0000313" key="2">
    <source>
        <dbReference type="EMBL" id="ERF59935.1"/>
    </source>
</evidence>
<keyword evidence="1" id="KW-0175">Coiled coil</keyword>
<proteinExistence type="predicted"/>
<evidence type="ECO:0000256" key="1">
    <source>
        <dbReference type="SAM" id="Coils"/>
    </source>
</evidence>
<name>U2MSZ3_TRESO</name>
<evidence type="ECO:0000313" key="3">
    <source>
        <dbReference type="EMBL" id="ERK04780.1"/>
    </source>
</evidence>
<dbReference type="eggNOG" id="ENOG5031CFT">
    <property type="taxonomic scope" value="Bacteria"/>
</dbReference>
<dbReference type="EMBL" id="AUZJ01000054">
    <property type="protein sequence ID" value="ERF59935.1"/>
    <property type="molecule type" value="Genomic_DNA"/>
</dbReference>
<dbReference type="EMBL" id="AVQI01000013">
    <property type="protein sequence ID" value="ERK04780.1"/>
    <property type="molecule type" value="Genomic_DNA"/>
</dbReference>
<dbReference type="PROSITE" id="PS51257">
    <property type="entry name" value="PROKAR_LIPOPROTEIN"/>
    <property type="match status" value="1"/>
</dbReference>
<feature type="coiled-coil region" evidence="1">
    <location>
        <begin position="244"/>
        <end position="271"/>
    </location>
</feature>
<organism evidence="2 4">
    <name type="scientific">Treponema socranskii subsp. socranskii VPI DR56BR1116 = ATCC 35536</name>
    <dbReference type="NCBI Taxonomy" id="1125725"/>
    <lineage>
        <taxon>Bacteria</taxon>
        <taxon>Pseudomonadati</taxon>
        <taxon>Spirochaetota</taxon>
        <taxon>Spirochaetia</taxon>
        <taxon>Spirochaetales</taxon>
        <taxon>Treponemataceae</taxon>
        <taxon>Treponema</taxon>
    </lineage>
</organism>
<dbReference type="RefSeq" id="WP_021331130.1">
    <property type="nucleotide sequence ID" value="NZ_AUZJ01000054.1"/>
</dbReference>
<sequence length="323" mass="34822">MKKYIIFFGAVLAFGFMSCKSTKQNTKPDTPTVEQPTTNVPVATDNSAALNAAETARRAAVKAGADKAAPDQFNDTDARYNALVKRSKAGENVTVELADVTARYRALEEYTKAAALKNRIDELGFQSYDKTNYNKGANALSAAQKLSADKSSTGAQLYEQAHTAYTSLNTALQNAFKTRAREERTAAFNAKRNADSVYAAVAQKKAYDGGVADFRSGDTSYAQQDAENALKHYGDARKTFEKLYADISEKRAAAQEAIEKAKAKVAETSEYAVQADKNAPLSGSNIKGIEDENAVLLKAETYDDPTKAAQAVPETISDTEAAK</sequence>
<keyword evidence="2" id="KW-0449">Lipoprotein</keyword>
<dbReference type="AlphaFoldDB" id="U2MSZ3"/>
<dbReference type="Proteomes" id="UP000016412">
    <property type="component" value="Unassembled WGS sequence"/>
</dbReference>
<keyword evidence="5" id="KW-1185">Reference proteome</keyword>